<dbReference type="InterPro" id="IPR011047">
    <property type="entry name" value="Quinoprotein_ADH-like_sf"/>
</dbReference>
<dbReference type="Gene3D" id="2.130.10.10">
    <property type="entry name" value="YVTN repeat-like/Quinoprotein amine dehydrogenase"/>
    <property type="match status" value="2"/>
</dbReference>
<proteinExistence type="predicted"/>
<dbReference type="Pfam" id="PF07495">
    <property type="entry name" value="Y_Y_Y"/>
    <property type="match status" value="1"/>
</dbReference>
<dbReference type="Gene3D" id="3.30.565.10">
    <property type="entry name" value="Histidine kinase-like ATPase, C-terminal domain"/>
    <property type="match status" value="1"/>
</dbReference>
<dbReference type="AlphaFoldDB" id="A0A9D7SU06"/>
<keyword evidence="2" id="KW-0472">Membrane</keyword>
<dbReference type="EMBL" id="JADKGY010000001">
    <property type="protein sequence ID" value="MBK9981832.1"/>
    <property type="molecule type" value="Genomic_DNA"/>
</dbReference>
<dbReference type="InterPro" id="IPR036890">
    <property type="entry name" value="HATPase_C_sf"/>
</dbReference>
<dbReference type="GO" id="GO:0016020">
    <property type="term" value="C:membrane"/>
    <property type="evidence" value="ECO:0007669"/>
    <property type="project" value="InterPro"/>
</dbReference>
<dbReference type="Pfam" id="PF06580">
    <property type="entry name" value="His_kinase"/>
    <property type="match status" value="1"/>
</dbReference>
<reference evidence="5 6" key="1">
    <citation type="submission" date="2020-10" db="EMBL/GenBank/DDBJ databases">
        <title>Connecting structure to function with the recovery of over 1000 high-quality activated sludge metagenome-assembled genomes encoding full-length rRNA genes using long-read sequencing.</title>
        <authorList>
            <person name="Singleton C.M."/>
            <person name="Petriglieri F."/>
            <person name="Kristensen J.M."/>
            <person name="Kirkegaard R.H."/>
            <person name="Michaelsen T.Y."/>
            <person name="Andersen M.H."/>
            <person name="Karst S.M."/>
            <person name="Dueholm M.S."/>
            <person name="Nielsen P.H."/>
            <person name="Albertsen M."/>
        </authorList>
    </citation>
    <scope>NUCLEOTIDE SEQUENCE [LARGE SCALE GENOMIC DNA]</scope>
    <source>
        <strain evidence="5">Ribe_18-Q3-R11-54_MAXAC.273</strain>
    </source>
</reference>
<dbReference type="InterPro" id="IPR010559">
    <property type="entry name" value="Sig_transdc_His_kin_internal"/>
</dbReference>
<keyword evidence="5" id="KW-0808">Transferase</keyword>
<dbReference type="InterPro" id="IPR013783">
    <property type="entry name" value="Ig-like_fold"/>
</dbReference>
<dbReference type="InterPro" id="IPR015943">
    <property type="entry name" value="WD40/YVTN_repeat-like_dom_sf"/>
</dbReference>
<dbReference type="InterPro" id="IPR011110">
    <property type="entry name" value="Reg_prop"/>
</dbReference>
<evidence type="ECO:0000313" key="5">
    <source>
        <dbReference type="EMBL" id="MBK9981832.1"/>
    </source>
</evidence>
<feature type="transmembrane region" description="Helical" evidence="2">
    <location>
        <begin position="767"/>
        <end position="786"/>
    </location>
</feature>
<evidence type="ECO:0000259" key="3">
    <source>
        <dbReference type="Pfam" id="PF06580"/>
    </source>
</evidence>
<dbReference type="Proteomes" id="UP000808337">
    <property type="component" value="Unassembled WGS sequence"/>
</dbReference>
<feature type="domain" description="Signal transduction histidine kinase internal region" evidence="3">
    <location>
        <begin position="816"/>
        <end position="895"/>
    </location>
</feature>
<dbReference type="SUPFAM" id="SSF63829">
    <property type="entry name" value="Calcium-dependent phosphotriesterase"/>
    <property type="match status" value="1"/>
</dbReference>
<feature type="coiled-coil region" evidence="1">
    <location>
        <begin position="794"/>
        <end position="825"/>
    </location>
</feature>
<evidence type="ECO:0000259" key="4">
    <source>
        <dbReference type="Pfam" id="PF07495"/>
    </source>
</evidence>
<comment type="caution">
    <text evidence="5">The sequence shown here is derived from an EMBL/GenBank/DDBJ whole genome shotgun (WGS) entry which is preliminary data.</text>
</comment>
<dbReference type="InterPro" id="IPR050640">
    <property type="entry name" value="Bact_2-comp_sensor_kinase"/>
</dbReference>
<gene>
    <name evidence="5" type="ORF">IPP15_05305</name>
</gene>
<keyword evidence="5" id="KW-0418">Kinase</keyword>
<dbReference type="PANTHER" id="PTHR34220:SF7">
    <property type="entry name" value="SENSOR HISTIDINE KINASE YPDA"/>
    <property type="match status" value="1"/>
</dbReference>
<dbReference type="SUPFAM" id="SSF55874">
    <property type="entry name" value="ATPase domain of HSP90 chaperone/DNA topoisomerase II/histidine kinase"/>
    <property type="match status" value="1"/>
</dbReference>
<keyword evidence="2" id="KW-1133">Transmembrane helix</keyword>
<organism evidence="5 6">
    <name type="scientific">Candidatus Opimibacter skivensis</name>
    <dbReference type="NCBI Taxonomy" id="2982028"/>
    <lineage>
        <taxon>Bacteria</taxon>
        <taxon>Pseudomonadati</taxon>
        <taxon>Bacteroidota</taxon>
        <taxon>Saprospiria</taxon>
        <taxon>Saprospirales</taxon>
        <taxon>Saprospiraceae</taxon>
        <taxon>Candidatus Opimibacter</taxon>
    </lineage>
</organism>
<dbReference type="SUPFAM" id="SSF50998">
    <property type="entry name" value="Quinoprotein alcohol dehydrogenase-like"/>
    <property type="match status" value="1"/>
</dbReference>
<protein>
    <submittedName>
        <fullName evidence="5">Histidine kinase</fullName>
    </submittedName>
</protein>
<evidence type="ECO:0000256" key="2">
    <source>
        <dbReference type="SAM" id="Phobius"/>
    </source>
</evidence>
<dbReference type="Gene3D" id="2.60.40.10">
    <property type="entry name" value="Immunoglobulins"/>
    <property type="match status" value="1"/>
</dbReference>
<name>A0A9D7SU06_9BACT</name>
<dbReference type="InterPro" id="IPR011123">
    <property type="entry name" value="Y_Y_Y"/>
</dbReference>
<evidence type="ECO:0000256" key="1">
    <source>
        <dbReference type="SAM" id="Coils"/>
    </source>
</evidence>
<keyword evidence="2" id="KW-0812">Transmembrane</keyword>
<evidence type="ECO:0000313" key="6">
    <source>
        <dbReference type="Proteomes" id="UP000808337"/>
    </source>
</evidence>
<dbReference type="Pfam" id="PF07494">
    <property type="entry name" value="Reg_prop"/>
    <property type="match status" value="1"/>
</dbReference>
<sequence length="1027" mass="117490">MKGQPFFANVIGNEKGFGQSQVTTVLEDHLGLLWIGTSLGLQRFDGLQSVVFKPEKDNINSISSENIYQIYEDKSGYLWIATRNGLTRADPTRKIFTRYKHDSANENSIPNNRIFHLQPNTDSTLLLSCDRSGLSEINTYTGRVYRLNPVVRSSTGDTISDVWVLQTFVARNNLIFINTNKGFYEYDSDHNILFAVKDSFSGYQQIEGKRNYFCSRDGTMWFADGIGRICKWIPYHSTIVFKDTLVQSHVRAGQVRIFEFNRQFMLIATVEEYFLLDKETGKTRPLLLREDQEKVLQPQSVNACMETRSGIVVLGLKQGQIIMINPLLQNFSYRKIIYQASLPGANLSDVEDDIEFHTRYLSVTGDSVFYTEDLISGQIISHAKTPGPGTSNMWLLDQTGRLWLTNGSMVLEINRVNQKQIKSFQPSAPANDLYKIVETAPGKMLIGSFREGLFWFEPDLGIFEKIPETRGWIRTQVFSLKYDRNHECAWIGTVRNGLIRYDLRLDTFVQYNYDSRNAHSLGGDWVRDIAIDSLGFVWFATDPIGLSRFDFKAHPDSAFLNFSVEDGLPSSFIGGLGVDRQGKLWMSSSNGVASLDPVNFSIQKYGREDGLLQASSSRANVYISPLNRVIVLMEKGYYYFSADHLVTNDVPPEIVIHDILVFEKPFPFDFSRTSVEPIELSYTENFLTIRFSVINLTDAESNTVQYRMDGLEDHWNIRNGISQVIYTNIPPGKYTFFIRAANNDGIWNEKETRILISIKPPFWQRTWFYILLGIMASGFIGFLYNYKLTQSIKQNKLLSEKETLKAEAEKQMAQLEMTALRAQMNPHFIFNCLNSINRFIIVNDNDTASEYLTKFSKLIRQVLDNSRGDKSLLATEIETLKLYIEMESLRFNDKFESSIDIAADLNTNEFLIQPMLIQPYVENAIWHGLMHRKTKGKIKITFSRREDSLLVEIVDNGVGREMAKSIKENQLVQRKSHGMKVTAERMSLLSKKMNVPVEAVVQDLYDEHHEAIGTKVKLTLPLEPLPD</sequence>
<feature type="domain" description="Two component regulator three Y" evidence="4">
    <location>
        <begin position="698"/>
        <end position="758"/>
    </location>
</feature>
<dbReference type="GO" id="GO:0000155">
    <property type="term" value="F:phosphorelay sensor kinase activity"/>
    <property type="evidence" value="ECO:0007669"/>
    <property type="project" value="InterPro"/>
</dbReference>
<keyword evidence="1" id="KW-0175">Coiled coil</keyword>
<dbReference type="PANTHER" id="PTHR34220">
    <property type="entry name" value="SENSOR HISTIDINE KINASE YPDA"/>
    <property type="match status" value="1"/>
</dbReference>
<accession>A0A9D7SU06</accession>